<keyword evidence="1" id="KW-1133">Transmembrane helix</keyword>
<dbReference type="AlphaFoldDB" id="A0AAV4LH94"/>
<protein>
    <recommendedName>
        <fullName evidence="4">Adhesin domain-containing protein</fullName>
    </recommendedName>
</protein>
<dbReference type="EMBL" id="BOQE01000001">
    <property type="protein sequence ID" value="GIM46797.1"/>
    <property type="molecule type" value="Genomic_DNA"/>
</dbReference>
<feature type="transmembrane region" description="Helical" evidence="1">
    <location>
        <begin position="37"/>
        <end position="55"/>
    </location>
</feature>
<evidence type="ECO:0000256" key="1">
    <source>
        <dbReference type="SAM" id="Phobius"/>
    </source>
</evidence>
<keyword evidence="3" id="KW-1185">Reference proteome</keyword>
<keyword evidence="1" id="KW-0472">Membrane</keyword>
<keyword evidence="1" id="KW-0812">Transmembrane</keyword>
<gene>
    <name evidence="2" type="ORF">DNHGIG_23460</name>
</gene>
<accession>A0AAV4LH94</accession>
<feature type="transmembrane region" description="Helical" evidence="1">
    <location>
        <begin position="67"/>
        <end position="86"/>
    </location>
</feature>
<sequence length="427" mass="46084">MRKVGTLTSGLTLLTLGIVILIDVIGKKQWFYKIIPFWPVILVGLGLEILWYLLTMKRHGVTEAIRIDARSLALLSLVGVFAIAFYTTSIQAGQVQLSVAAMKNVIQESFGEKVISLPDLQYPVENTKRIELNNRVGKVNVVSTDSKQVKIRINVHVKGLESDVAQQEAKKWMPQITQGTSLRIEEDPSIFNNQSKISGIDFQLEVPKNLTLQIVSYSGDLSVTDYTGDIIVMNQMGKISLERVRGNIQISGEDSQVAVRGVTGNAVVNVRSSSIDANDITGAFNGTSQFGDIQVSKIGGNVSAESQNGRVILNDISGDASVKTQIGDIQANGMKGALQLFAENGNINIESEVRNNWNVTATRGMISLKIPKDSNIQFSGETKRGIVKGPTKTNADANGASVSEKMGAGTYSVKAHSDDGAITVTTS</sequence>
<evidence type="ECO:0008006" key="4">
    <source>
        <dbReference type="Google" id="ProtNLM"/>
    </source>
</evidence>
<dbReference type="RefSeq" id="WP_282199851.1">
    <property type="nucleotide sequence ID" value="NZ_BOQE01000001.1"/>
</dbReference>
<name>A0AAV4LH94_9BACL</name>
<organism evidence="2 3">
    <name type="scientific">Collibacillus ludicampi</name>
    <dbReference type="NCBI Taxonomy" id="2771369"/>
    <lineage>
        <taxon>Bacteria</taxon>
        <taxon>Bacillati</taxon>
        <taxon>Bacillota</taxon>
        <taxon>Bacilli</taxon>
        <taxon>Bacillales</taxon>
        <taxon>Alicyclobacillaceae</taxon>
        <taxon>Collibacillus</taxon>
    </lineage>
</organism>
<reference evidence="2" key="1">
    <citation type="journal article" date="2023" name="Int. J. Syst. Evol. Microbiol.">
        <title>Collibacillus ludicampi gen. nov., sp. nov., a new soil bacterium of the family Alicyclobacillaceae.</title>
        <authorList>
            <person name="Jojima T."/>
            <person name="Ioku Y."/>
            <person name="Fukuta Y."/>
            <person name="Shirasaka N."/>
            <person name="Matsumura Y."/>
            <person name="Mori M."/>
        </authorList>
    </citation>
    <scope>NUCLEOTIDE SEQUENCE</scope>
    <source>
        <strain evidence="2">TP075</strain>
    </source>
</reference>
<dbReference type="Proteomes" id="UP001057291">
    <property type="component" value="Unassembled WGS sequence"/>
</dbReference>
<comment type="caution">
    <text evidence="2">The sequence shown here is derived from an EMBL/GenBank/DDBJ whole genome shotgun (WGS) entry which is preliminary data.</text>
</comment>
<evidence type="ECO:0000313" key="2">
    <source>
        <dbReference type="EMBL" id="GIM46797.1"/>
    </source>
</evidence>
<evidence type="ECO:0000313" key="3">
    <source>
        <dbReference type="Proteomes" id="UP001057291"/>
    </source>
</evidence>
<proteinExistence type="predicted"/>
<dbReference type="PANTHER" id="PTHR34094:SF1">
    <property type="entry name" value="PROTEIN FAM185A"/>
    <property type="match status" value="1"/>
</dbReference>
<dbReference type="PANTHER" id="PTHR34094">
    <property type="match status" value="1"/>
</dbReference>